<dbReference type="PANTHER" id="PTHR44942">
    <property type="entry name" value="METHYLTRANSF_11 DOMAIN-CONTAINING PROTEIN"/>
    <property type="match status" value="1"/>
</dbReference>
<reference evidence="4 5" key="2">
    <citation type="submission" date="2017-10" db="EMBL/GenBank/DDBJ databases">
        <authorList>
            <person name="Banno H."/>
            <person name="Chua N.-H."/>
        </authorList>
    </citation>
    <scope>NUCLEOTIDE SEQUENCE [LARGE SCALE GENOMIC DNA]</scope>
    <source>
        <strain evidence="4 5">JK626</strain>
    </source>
</reference>
<comment type="caution">
    <text evidence="4">The sequence shown here is derived from an EMBL/GenBank/DDBJ whole genome shotgun (WGS) entry which is preliminary data.</text>
</comment>
<evidence type="ECO:0000259" key="3">
    <source>
        <dbReference type="Pfam" id="PF13649"/>
    </source>
</evidence>
<evidence type="ECO:0000313" key="5">
    <source>
        <dbReference type="Proteomes" id="UP000225889"/>
    </source>
</evidence>
<dbReference type="CDD" id="cd02440">
    <property type="entry name" value="AdoMet_MTases"/>
    <property type="match status" value="1"/>
</dbReference>
<dbReference type="Pfam" id="PF13649">
    <property type="entry name" value="Methyltransf_25"/>
    <property type="match status" value="1"/>
</dbReference>
<protein>
    <submittedName>
        <fullName evidence="4">SAM-dependent methyltransferase</fullName>
    </submittedName>
</protein>
<evidence type="ECO:0000256" key="1">
    <source>
        <dbReference type="ARBA" id="ARBA00022603"/>
    </source>
</evidence>
<evidence type="ECO:0000256" key="2">
    <source>
        <dbReference type="ARBA" id="ARBA00022679"/>
    </source>
</evidence>
<dbReference type="GO" id="GO:0008168">
    <property type="term" value="F:methyltransferase activity"/>
    <property type="evidence" value="ECO:0007669"/>
    <property type="project" value="UniProtKB-KW"/>
</dbReference>
<proteinExistence type="predicted"/>
<dbReference type="InterPro" id="IPR029063">
    <property type="entry name" value="SAM-dependent_MTases_sf"/>
</dbReference>
<accession>A0A2G3DU69</accession>
<dbReference type="SUPFAM" id="SSF53335">
    <property type="entry name" value="S-adenosyl-L-methionine-dependent methyltransferases"/>
    <property type="match status" value="1"/>
</dbReference>
<dbReference type="Proteomes" id="UP000225889">
    <property type="component" value="Unassembled WGS sequence"/>
</dbReference>
<gene>
    <name evidence="4" type="ORF">CSX01_09085</name>
</gene>
<sequence>MRMIKLNDIDAGRPFDWGNTSKDYAKYRDIYPEAFYKCILDLGLCKDGQRVLDIGTGTGVLPRNMYKYGAKWTGTDISENQIEQAKLLAAEHNMDIEFYACPAEEVEYSPETFDVITVCQCIWYLNAKVFPKNFAKMLKPGGKLLILYMGWLPYEDDIAGKSEEIILKYNPTWTGCKDKVQPVFVPEELYSYFDLVKREEFRVDVPFTREGWHGRMRACRGVGASMDEKSLVAWDKEHMEMLQNNAPERFNVKHYISYAELQVK</sequence>
<keyword evidence="2 4" id="KW-0808">Transferase</keyword>
<dbReference type="AlphaFoldDB" id="A0A2G3DU69"/>
<dbReference type="GO" id="GO:0032259">
    <property type="term" value="P:methylation"/>
    <property type="evidence" value="ECO:0007669"/>
    <property type="project" value="UniProtKB-KW"/>
</dbReference>
<organism evidence="4 5">
    <name type="scientific">Pseudobutyrivibrio ruminis</name>
    <dbReference type="NCBI Taxonomy" id="46206"/>
    <lineage>
        <taxon>Bacteria</taxon>
        <taxon>Bacillati</taxon>
        <taxon>Bacillota</taxon>
        <taxon>Clostridia</taxon>
        <taxon>Lachnospirales</taxon>
        <taxon>Lachnospiraceae</taxon>
        <taxon>Pseudobutyrivibrio</taxon>
    </lineage>
</organism>
<keyword evidence="1 4" id="KW-0489">Methyltransferase</keyword>
<evidence type="ECO:0000313" key="4">
    <source>
        <dbReference type="EMBL" id="PHU34562.1"/>
    </source>
</evidence>
<reference evidence="4 5" key="1">
    <citation type="submission" date="2017-10" db="EMBL/GenBank/DDBJ databases">
        <title>Resolving the taxonomy of Roseburia spp., Eubacterium rectale and Agathobacter spp. through phylogenomic analysis.</title>
        <authorList>
            <person name="Sheridan P.O."/>
            <person name="Walker A.W."/>
            <person name="Duncan S.H."/>
            <person name="Scott K.P."/>
            <person name="Toole P.W.O."/>
            <person name="Luis P."/>
            <person name="Flint H.J."/>
        </authorList>
    </citation>
    <scope>NUCLEOTIDE SEQUENCE [LARGE SCALE GENOMIC DNA]</scope>
    <source>
        <strain evidence="4 5">JK626</strain>
    </source>
</reference>
<dbReference type="InterPro" id="IPR051052">
    <property type="entry name" value="Diverse_substrate_MTase"/>
</dbReference>
<feature type="domain" description="Methyltransferase" evidence="3">
    <location>
        <begin position="51"/>
        <end position="142"/>
    </location>
</feature>
<dbReference type="PANTHER" id="PTHR44942:SF4">
    <property type="entry name" value="METHYLTRANSFERASE TYPE 11 DOMAIN-CONTAINING PROTEIN"/>
    <property type="match status" value="1"/>
</dbReference>
<dbReference type="EMBL" id="PDYF01000017">
    <property type="protein sequence ID" value="PHU34562.1"/>
    <property type="molecule type" value="Genomic_DNA"/>
</dbReference>
<dbReference type="Gene3D" id="3.40.50.150">
    <property type="entry name" value="Vaccinia Virus protein VP39"/>
    <property type="match status" value="1"/>
</dbReference>
<name>A0A2G3DU69_9FIRM</name>
<dbReference type="InterPro" id="IPR041698">
    <property type="entry name" value="Methyltransf_25"/>
</dbReference>